<evidence type="ECO:0000256" key="2">
    <source>
        <dbReference type="SAM" id="SignalP"/>
    </source>
</evidence>
<organism evidence="4 5">
    <name type="scientific">Oceanidesulfovibrio marinus</name>
    <dbReference type="NCBI Taxonomy" id="370038"/>
    <lineage>
        <taxon>Bacteria</taxon>
        <taxon>Pseudomonadati</taxon>
        <taxon>Thermodesulfobacteriota</taxon>
        <taxon>Desulfovibrionia</taxon>
        <taxon>Desulfovibrionales</taxon>
        <taxon>Desulfovibrionaceae</taxon>
        <taxon>Oceanidesulfovibrio</taxon>
    </lineage>
</organism>
<protein>
    <submittedName>
        <fullName evidence="4">Uncharacterized protein</fullName>
    </submittedName>
</protein>
<reference evidence="3 6" key="2">
    <citation type="submission" date="2019-04" db="EMBL/GenBank/DDBJ databases">
        <title>Isolation and culture of sulfate reducing bacteria from the cold seep of the South China Sea.</title>
        <authorList>
            <person name="Sun C."/>
            <person name="Liu R."/>
        </authorList>
    </citation>
    <scope>NUCLEOTIDE SEQUENCE [LARGE SCALE GENOMIC DNA]</scope>
    <source>
        <strain evidence="3 6">CS1</strain>
    </source>
</reference>
<evidence type="ECO:0000313" key="3">
    <source>
        <dbReference type="EMBL" id="QJT11038.1"/>
    </source>
</evidence>
<evidence type="ECO:0000313" key="4">
    <source>
        <dbReference type="EMBL" id="TVM31779.1"/>
    </source>
</evidence>
<proteinExistence type="predicted"/>
<accession>A0A6P1ZCB2</accession>
<feature type="chain" id="PRO_5030159341" evidence="2">
    <location>
        <begin position="28"/>
        <end position="282"/>
    </location>
</feature>
<dbReference type="Proteomes" id="UP000503251">
    <property type="component" value="Chromosome"/>
</dbReference>
<feature type="signal peptide" evidence="2">
    <location>
        <begin position="1"/>
        <end position="27"/>
    </location>
</feature>
<evidence type="ECO:0000313" key="5">
    <source>
        <dbReference type="Proteomes" id="UP000434052"/>
    </source>
</evidence>
<dbReference type="EMBL" id="CP039543">
    <property type="protein sequence ID" value="QJT11038.1"/>
    <property type="molecule type" value="Genomic_DNA"/>
</dbReference>
<evidence type="ECO:0000256" key="1">
    <source>
        <dbReference type="SAM" id="MobiDB-lite"/>
    </source>
</evidence>
<keyword evidence="6" id="KW-1185">Reference proteome</keyword>
<dbReference type="AlphaFoldDB" id="A0A6P1ZCB2"/>
<dbReference type="Proteomes" id="UP000434052">
    <property type="component" value="Unassembled WGS sequence"/>
</dbReference>
<reference evidence="4 5" key="1">
    <citation type="submission" date="2018-06" db="EMBL/GenBank/DDBJ databases">
        <title>Complete genome of Desulfovibrio marinus P48SEP.</title>
        <authorList>
            <person name="Crispim J.S."/>
            <person name="Vidigal P.M.P."/>
            <person name="Silva L.C.F."/>
            <person name="Araujo L.C."/>
            <person name="Laguardia C.N."/>
            <person name="Dias R.S."/>
            <person name="Sousa M.P."/>
            <person name="Paula S.O."/>
            <person name="Silva C."/>
        </authorList>
    </citation>
    <scope>NUCLEOTIDE SEQUENCE [LARGE SCALE GENOMIC DNA]</scope>
    <source>
        <strain evidence="4 5">P48SEP</strain>
    </source>
</reference>
<name>A0A6P1ZCB2_9BACT</name>
<feature type="region of interest" description="Disordered" evidence="1">
    <location>
        <begin position="250"/>
        <end position="282"/>
    </location>
</feature>
<feature type="compositionally biased region" description="Polar residues" evidence="1">
    <location>
        <begin position="256"/>
        <end position="282"/>
    </location>
</feature>
<dbReference type="EMBL" id="QMIF01000014">
    <property type="protein sequence ID" value="TVM31779.1"/>
    <property type="molecule type" value="Genomic_DNA"/>
</dbReference>
<dbReference type="RefSeq" id="WP_144306737.1">
    <property type="nucleotide sequence ID" value="NZ_CP039543.1"/>
</dbReference>
<dbReference type="OrthoDB" id="5456537at2"/>
<feature type="region of interest" description="Disordered" evidence="1">
    <location>
        <begin position="113"/>
        <end position="148"/>
    </location>
</feature>
<evidence type="ECO:0000313" key="6">
    <source>
        <dbReference type="Proteomes" id="UP000503251"/>
    </source>
</evidence>
<sequence length="282" mass="30252">MTTRLGPSVLAIATALLLCFSAGSASAAFSGDAGGGFRYEGFELTQDRDLTGFFVNTRDVSRRNVRVTITAIGQESGAPLWSTRLNLGNMSPGERKPVTASYGRYTADPGSFSFEFSEEGGVEPQTPPGEEPEPGPPGEEEPQAPDQLQERNACSSIEGTLHGREISGSGECSTVQFNLVKGSARFALRYTPTDPITVQLLNKDGKPLEFLFEQLTYSTGSKRLDVKEEGPYSLQVLAQGDWSIRIQQAGAPTEEGNATQATPRRPINMNSGDDGSLSISNY</sequence>
<keyword evidence="2" id="KW-0732">Signal</keyword>
<gene>
    <name evidence="4" type="ORF">DQK91_17765</name>
    <name evidence="3" type="ORF">E8L03_19905</name>
</gene>
<feature type="compositionally biased region" description="Acidic residues" evidence="1">
    <location>
        <begin position="130"/>
        <end position="143"/>
    </location>
</feature>